<gene>
    <name evidence="2" type="ORF">SH580_08330</name>
</gene>
<feature type="compositionally biased region" description="Basic and acidic residues" evidence="1">
    <location>
        <begin position="358"/>
        <end position="370"/>
    </location>
</feature>
<organism evidence="2 3">
    <name type="scientific">Coraliomargarita algicola</name>
    <dbReference type="NCBI Taxonomy" id="3092156"/>
    <lineage>
        <taxon>Bacteria</taxon>
        <taxon>Pseudomonadati</taxon>
        <taxon>Verrucomicrobiota</taxon>
        <taxon>Opitutia</taxon>
        <taxon>Puniceicoccales</taxon>
        <taxon>Coraliomargaritaceae</taxon>
        <taxon>Coraliomargarita</taxon>
    </lineage>
</organism>
<accession>A0ABZ0RSF6</accession>
<name>A0ABZ0RSF6_9BACT</name>
<dbReference type="EMBL" id="CP138858">
    <property type="protein sequence ID" value="WPJ97715.1"/>
    <property type="molecule type" value="Genomic_DNA"/>
</dbReference>
<feature type="region of interest" description="Disordered" evidence="1">
    <location>
        <begin position="350"/>
        <end position="370"/>
    </location>
</feature>
<protein>
    <recommendedName>
        <fullName evidence="4">Polysaccharide deacetylase</fullName>
    </recommendedName>
</protein>
<sequence>MKAIDKWLIPYMRSVLRRRRRSSQPVHIMFALCDHYEPLSPAASQTEAVGDQRVARWLQEWPRLAGEFRDVDGRHPCHSIFYPAEAPEGAKRYVPQLLPLLESGWAEMEVHLHHRDDTEAGLRAQLIEFRDYLHHEFGILGKDRSGLPKYGFIHGNWALCNARPDGDWCGVNNELDVLRETGCYADFTFPSVPSPTQPRNFCNDLYWAKDRAGVPRSHDFGRRLQVGLAPEDNELLLVQGPVALNWRSRKFGLIPRIENADISGGNIPTPDRVDLWVKQQVHVLGRENWIFIKMHTHGCVERNAEVLLGTRMRGMYQHLLQQYNVGRESAVHFVSARELSNIARAAVAGETGPPGQYRDWRVGRPAIRKD</sequence>
<proteinExistence type="predicted"/>
<dbReference type="Proteomes" id="UP001324993">
    <property type="component" value="Chromosome"/>
</dbReference>
<evidence type="ECO:0008006" key="4">
    <source>
        <dbReference type="Google" id="ProtNLM"/>
    </source>
</evidence>
<evidence type="ECO:0000313" key="3">
    <source>
        <dbReference type="Proteomes" id="UP001324993"/>
    </source>
</evidence>
<evidence type="ECO:0000256" key="1">
    <source>
        <dbReference type="SAM" id="MobiDB-lite"/>
    </source>
</evidence>
<reference evidence="2 3" key="1">
    <citation type="submission" date="2023-11" db="EMBL/GenBank/DDBJ databases">
        <title>Coraliomargarita sp. nov., isolated from marine algae.</title>
        <authorList>
            <person name="Lee J.K."/>
            <person name="Baek J.H."/>
            <person name="Kim J.M."/>
            <person name="Choi D.G."/>
            <person name="Jeon C.O."/>
        </authorList>
    </citation>
    <scope>NUCLEOTIDE SEQUENCE [LARGE SCALE GENOMIC DNA]</scope>
    <source>
        <strain evidence="2 3">J2-16</strain>
    </source>
</reference>
<keyword evidence="3" id="KW-1185">Reference proteome</keyword>
<dbReference type="RefSeq" id="WP_319834544.1">
    <property type="nucleotide sequence ID" value="NZ_CP138858.1"/>
</dbReference>
<evidence type="ECO:0000313" key="2">
    <source>
        <dbReference type="EMBL" id="WPJ97715.1"/>
    </source>
</evidence>